<dbReference type="PANTHER" id="PTHR36079">
    <property type="entry name" value="PROTEIN LEAFY"/>
    <property type="match status" value="1"/>
</dbReference>
<organism evidence="13 14">
    <name type="scientific">Hibiscus syriacus</name>
    <name type="common">Rose of Sharon</name>
    <dbReference type="NCBI Taxonomy" id="106335"/>
    <lineage>
        <taxon>Eukaryota</taxon>
        <taxon>Viridiplantae</taxon>
        <taxon>Streptophyta</taxon>
        <taxon>Embryophyta</taxon>
        <taxon>Tracheophyta</taxon>
        <taxon>Spermatophyta</taxon>
        <taxon>Magnoliopsida</taxon>
        <taxon>eudicotyledons</taxon>
        <taxon>Gunneridae</taxon>
        <taxon>Pentapetalae</taxon>
        <taxon>rosids</taxon>
        <taxon>malvids</taxon>
        <taxon>Malvales</taxon>
        <taxon>Malvaceae</taxon>
        <taxon>Malvoideae</taxon>
        <taxon>Hibiscus</taxon>
    </lineage>
</organism>
<evidence type="ECO:0000256" key="3">
    <source>
        <dbReference type="ARBA" id="ARBA00022473"/>
    </source>
</evidence>
<evidence type="ECO:0000259" key="12">
    <source>
        <dbReference type="Pfam" id="PF17538"/>
    </source>
</evidence>
<dbReference type="Pfam" id="PF17538">
    <property type="entry name" value="C_LFY_FLO"/>
    <property type="match status" value="1"/>
</dbReference>
<comment type="caution">
    <text evidence="13">The sequence shown here is derived from an EMBL/GenBank/DDBJ whole genome shotgun (WGS) entry which is preliminary data.</text>
</comment>
<dbReference type="Proteomes" id="UP000436088">
    <property type="component" value="Unassembled WGS sequence"/>
</dbReference>
<gene>
    <name evidence="13" type="ORF">F3Y22_tig00112988pilonHSYRG00197</name>
</gene>
<protein>
    <recommendedName>
        <fullName evidence="9">Floricaula/leafy-like transcription factor</fullName>
    </recommendedName>
</protein>
<dbReference type="Gene3D" id="1.10.4180.10">
    <property type="entry name" value="Protein LEAFY"/>
    <property type="match status" value="1"/>
</dbReference>
<feature type="compositionally biased region" description="Basic and acidic residues" evidence="10">
    <location>
        <begin position="121"/>
        <end position="133"/>
    </location>
</feature>
<evidence type="ECO:0000256" key="4">
    <source>
        <dbReference type="ARBA" id="ARBA00023015"/>
    </source>
</evidence>
<feature type="domain" description="Floricaula/Leafy protein SAM" evidence="11">
    <location>
        <begin position="37"/>
        <end position="94"/>
    </location>
</feature>
<dbReference type="InterPro" id="IPR038276">
    <property type="entry name" value="Floricaula/leafy_C_sf"/>
</dbReference>
<dbReference type="InterPro" id="IPR002910">
    <property type="entry name" value="FLO_LFY"/>
</dbReference>
<keyword evidence="7 9" id="KW-0804">Transcription</keyword>
<accession>A0A6A2Y1D8</accession>
<dbReference type="Pfam" id="PF01698">
    <property type="entry name" value="SAM_LFY"/>
    <property type="match status" value="1"/>
</dbReference>
<reference evidence="13" key="1">
    <citation type="submission" date="2019-09" db="EMBL/GenBank/DDBJ databases">
        <title>Draft genome information of white flower Hibiscus syriacus.</title>
        <authorList>
            <person name="Kim Y.-M."/>
        </authorList>
    </citation>
    <scope>NUCLEOTIDE SEQUENCE [LARGE SCALE GENOMIC DNA]</scope>
    <source>
        <strain evidence="13">YM2019G1</strain>
    </source>
</reference>
<keyword evidence="4 9" id="KW-0805">Transcription regulation</keyword>
<evidence type="ECO:0000256" key="7">
    <source>
        <dbReference type="ARBA" id="ARBA00023163"/>
    </source>
</evidence>
<dbReference type="EMBL" id="VEPZ02001681">
    <property type="protein sequence ID" value="KAE8663357.1"/>
    <property type="molecule type" value="Genomic_DNA"/>
</dbReference>
<dbReference type="GO" id="GO:0005634">
    <property type="term" value="C:nucleus"/>
    <property type="evidence" value="ECO:0007669"/>
    <property type="project" value="UniProtKB-SubCell"/>
</dbReference>
<keyword evidence="14" id="KW-1185">Reference proteome</keyword>
<evidence type="ECO:0000313" key="13">
    <source>
        <dbReference type="EMBL" id="KAE8663357.1"/>
    </source>
</evidence>
<dbReference type="GO" id="GO:0003677">
    <property type="term" value="F:DNA binding"/>
    <property type="evidence" value="ECO:0007669"/>
    <property type="project" value="UniProtKB-UniRule"/>
</dbReference>
<comment type="similarity">
    <text evidence="2 9">Belongs to the FLO/LFY family.</text>
</comment>
<evidence type="ECO:0000256" key="2">
    <source>
        <dbReference type="ARBA" id="ARBA00009383"/>
    </source>
</evidence>
<keyword evidence="8 9" id="KW-0539">Nucleus</keyword>
<comment type="function">
    <text evidence="9">Probable transcription factor.</text>
</comment>
<keyword evidence="6 9" id="KW-0010">Activator</keyword>
<feature type="compositionally biased region" description="Basic residues" evidence="10">
    <location>
        <begin position="140"/>
        <end position="151"/>
    </location>
</feature>
<evidence type="ECO:0000313" key="14">
    <source>
        <dbReference type="Proteomes" id="UP000436088"/>
    </source>
</evidence>
<name>A0A6A2Y1D8_HIBSY</name>
<evidence type="ECO:0000259" key="11">
    <source>
        <dbReference type="Pfam" id="PF01698"/>
    </source>
</evidence>
<dbReference type="GO" id="GO:0006355">
    <property type="term" value="P:regulation of DNA-templated transcription"/>
    <property type="evidence" value="ECO:0007669"/>
    <property type="project" value="UniProtKB-UniRule"/>
</dbReference>
<dbReference type="InterPro" id="IPR035079">
    <property type="entry name" value="LFY_SAM"/>
</dbReference>
<evidence type="ECO:0000256" key="8">
    <source>
        <dbReference type="ARBA" id="ARBA00023242"/>
    </source>
</evidence>
<feature type="domain" description="Floricaula/leafy DNA-binding C-terminal" evidence="12">
    <location>
        <begin position="172"/>
        <end position="326"/>
    </location>
</feature>
<evidence type="ECO:0000256" key="10">
    <source>
        <dbReference type="SAM" id="MobiDB-lite"/>
    </source>
</evidence>
<keyword evidence="3" id="KW-0217">Developmental protein</keyword>
<sequence>MDPETFASGSFFKWDPRGVMAPARLMEAVAAPQPPQKIAELGFTVSTLLGMKEEELDEMMNSVSQIFRWELLVGERYGIKAAVRAERRRLEEDDSRRRHIVSGEITTNPLDALSQEGAGAARERGGGERRMGDAGDGSRWGRKKQRRRKGQKVVEVDNEDEIDGGDDDDYDDGGGSYERMREHPFIVTEPGEVARGKKNGLDYLFHLYEQCRDFLIQVQNIAKDRGEKCPTKVTNQVFRYAKKAGASYINKPKMRYYVHCYALHCLDQEASNALRQAFKERGENIGAWRQAYYKPLVSIAARQGWDIDAVFNAHPRLAICYVPTKL</sequence>
<feature type="region of interest" description="Disordered" evidence="10">
    <location>
        <begin position="88"/>
        <end position="175"/>
    </location>
</feature>
<evidence type="ECO:0000256" key="5">
    <source>
        <dbReference type="ARBA" id="ARBA00023125"/>
    </source>
</evidence>
<dbReference type="InterPro" id="IPR035209">
    <property type="entry name" value="FLO/LFY_C"/>
</dbReference>
<dbReference type="PANTHER" id="PTHR36079:SF1">
    <property type="entry name" value="PROTEIN LEAFY"/>
    <property type="match status" value="1"/>
</dbReference>
<proteinExistence type="inferred from homology"/>
<evidence type="ECO:0000256" key="9">
    <source>
        <dbReference type="RuleBase" id="RU366064"/>
    </source>
</evidence>
<dbReference type="AlphaFoldDB" id="A0A6A2Y1D8"/>
<evidence type="ECO:0000256" key="6">
    <source>
        <dbReference type="ARBA" id="ARBA00023159"/>
    </source>
</evidence>
<feature type="compositionally biased region" description="Acidic residues" evidence="10">
    <location>
        <begin position="156"/>
        <end position="172"/>
    </location>
</feature>
<keyword evidence="5 9" id="KW-0238">DNA-binding</keyword>
<comment type="subcellular location">
    <subcellularLocation>
        <location evidence="1 9">Nucleus</location>
    </subcellularLocation>
</comment>
<evidence type="ECO:0000256" key="1">
    <source>
        <dbReference type="ARBA" id="ARBA00004123"/>
    </source>
</evidence>